<name>A0ABW0U0G9_9BACL</name>
<evidence type="ECO:0000313" key="7">
    <source>
        <dbReference type="EMBL" id="MFC5604806.1"/>
    </source>
</evidence>
<proteinExistence type="predicted"/>
<keyword evidence="5 6" id="KW-0472">Membrane</keyword>
<evidence type="ECO:0000313" key="8">
    <source>
        <dbReference type="Proteomes" id="UP001596071"/>
    </source>
</evidence>
<dbReference type="PANTHER" id="PTHR30250">
    <property type="entry name" value="PST FAMILY PREDICTED COLANIC ACID TRANSPORTER"/>
    <property type="match status" value="1"/>
</dbReference>
<keyword evidence="2" id="KW-1003">Cell membrane</keyword>
<dbReference type="InterPro" id="IPR002797">
    <property type="entry name" value="Polysacc_synth"/>
</dbReference>
<reference evidence="8" key="1">
    <citation type="journal article" date="2019" name="Int. J. Syst. Evol. Microbiol.">
        <title>The Global Catalogue of Microorganisms (GCM) 10K type strain sequencing project: providing services to taxonomists for standard genome sequencing and annotation.</title>
        <authorList>
            <consortium name="The Broad Institute Genomics Platform"/>
            <consortium name="The Broad Institute Genome Sequencing Center for Infectious Disease"/>
            <person name="Wu L."/>
            <person name="Ma J."/>
        </authorList>
    </citation>
    <scope>NUCLEOTIDE SEQUENCE [LARGE SCALE GENOMIC DNA]</scope>
    <source>
        <strain evidence="8">KACC 11299</strain>
    </source>
</reference>
<sequence length="414" mass="46467">MTNKVTSSLIWTISATAGFALSQLFIIIVITKFGSLENLGFYTLSLALSAPVALFSNLQIGQLLIADYGKEKSFYQYRTVLVNSLIFGVLLLIIISFLYTYIQNTDITLFIVIILVGLIKTLDSIGDIYLAYLQRELAIVRIAKIRIIRALIHSASFISIFLITNNLIFSLAAQILTLIIRLVLIEIRTIEISEQKRKYKQFDKEIYLLGIPLGLVALINSLNSNLPSYLLDIFADIKLVGIFNTLSYIFILANLVAAPLSLYISPLLSKSYHNNNQQLFRKYLLTFSFISIGITLIIGVFALCFGRLIISLIFNEEIAGFSFILLPLTVAVLFSFLISIFNTAIIILKVIQIQPYINLLNTIITFGVGIYLIKEFSIIGAAYLLVASRFIQLLLSGILFAFGFKKFKKQVQEN</sequence>
<feature type="transmembrane region" description="Helical" evidence="6">
    <location>
        <begin position="206"/>
        <end position="222"/>
    </location>
</feature>
<feature type="transmembrane region" description="Helical" evidence="6">
    <location>
        <begin position="80"/>
        <end position="102"/>
    </location>
</feature>
<dbReference type="RefSeq" id="WP_381446998.1">
    <property type="nucleotide sequence ID" value="NZ_JBHSNP010000029.1"/>
</dbReference>
<keyword evidence="4 6" id="KW-1133">Transmembrane helix</keyword>
<feature type="transmembrane region" description="Helical" evidence="6">
    <location>
        <begin position="320"/>
        <end position="348"/>
    </location>
</feature>
<dbReference type="Proteomes" id="UP001596071">
    <property type="component" value="Unassembled WGS sequence"/>
</dbReference>
<feature type="transmembrane region" description="Helical" evidence="6">
    <location>
        <begin position="9"/>
        <end position="33"/>
    </location>
</feature>
<dbReference type="EMBL" id="JBHSNP010000029">
    <property type="protein sequence ID" value="MFC5604806.1"/>
    <property type="molecule type" value="Genomic_DNA"/>
</dbReference>
<keyword evidence="3 6" id="KW-0812">Transmembrane</keyword>
<dbReference type="InterPro" id="IPR050833">
    <property type="entry name" value="Poly_Biosynth_Transport"/>
</dbReference>
<keyword evidence="8" id="KW-1185">Reference proteome</keyword>
<comment type="subcellular location">
    <subcellularLocation>
        <location evidence="1">Cell membrane</location>
        <topology evidence="1">Multi-pass membrane protein</topology>
    </subcellularLocation>
</comment>
<evidence type="ECO:0000256" key="3">
    <source>
        <dbReference type="ARBA" id="ARBA00022692"/>
    </source>
</evidence>
<evidence type="ECO:0000256" key="5">
    <source>
        <dbReference type="ARBA" id="ARBA00023136"/>
    </source>
</evidence>
<feature type="transmembrane region" description="Helical" evidence="6">
    <location>
        <begin position="108"/>
        <end position="133"/>
    </location>
</feature>
<gene>
    <name evidence="7" type="ORF">ACFPTP_16340</name>
</gene>
<feature type="transmembrane region" description="Helical" evidence="6">
    <location>
        <begin position="145"/>
        <end position="162"/>
    </location>
</feature>
<evidence type="ECO:0000256" key="2">
    <source>
        <dbReference type="ARBA" id="ARBA00022475"/>
    </source>
</evidence>
<feature type="transmembrane region" description="Helical" evidence="6">
    <location>
        <begin position="284"/>
        <end position="314"/>
    </location>
</feature>
<evidence type="ECO:0000256" key="4">
    <source>
        <dbReference type="ARBA" id="ARBA00022989"/>
    </source>
</evidence>
<feature type="transmembrane region" description="Helical" evidence="6">
    <location>
        <begin position="355"/>
        <end position="373"/>
    </location>
</feature>
<comment type="caution">
    <text evidence="7">The sequence shown here is derived from an EMBL/GenBank/DDBJ whole genome shotgun (WGS) entry which is preliminary data.</text>
</comment>
<feature type="transmembrane region" description="Helical" evidence="6">
    <location>
        <begin position="168"/>
        <end position="185"/>
    </location>
</feature>
<feature type="transmembrane region" description="Helical" evidence="6">
    <location>
        <begin position="379"/>
        <end position="404"/>
    </location>
</feature>
<feature type="transmembrane region" description="Helical" evidence="6">
    <location>
        <begin position="39"/>
        <end position="60"/>
    </location>
</feature>
<organism evidence="7 8">
    <name type="scientific">Sporosarcina koreensis</name>
    <dbReference type="NCBI Taxonomy" id="334735"/>
    <lineage>
        <taxon>Bacteria</taxon>
        <taxon>Bacillati</taxon>
        <taxon>Bacillota</taxon>
        <taxon>Bacilli</taxon>
        <taxon>Bacillales</taxon>
        <taxon>Caryophanaceae</taxon>
        <taxon>Sporosarcina</taxon>
    </lineage>
</organism>
<evidence type="ECO:0000256" key="1">
    <source>
        <dbReference type="ARBA" id="ARBA00004651"/>
    </source>
</evidence>
<protein>
    <submittedName>
        <fullName evidence="7">Lipopolysaccharide biosynthesis protein</fullName>
    </submittedName>
</protein>
<dbReference type="PANTHER" id="PTHR30250:SF11">
    <property type="entry name" value="O-ANTIGEN TRANSPORTER-RELATED"/>
    <property type="match status" value="1"/>
</dbReference>
<feature type="transmembrane region" description="Helical" evidence="6">
    <location>
        <begin position="242"/>
        <end position="264"/>
    </location>
</feature>
<accession>A0ABW0U0G9</accession>
<dbReference type="Pfam" id="PF01943">
    <property type="entry name" value="Polysacc_synt"/>
    <property type="match status" value="1"/>
</dbReference>
<evidence type="ECO:0000256" key="6">
    <source>
        <dbReference type="SAM" id="Phobius"/>
    </source>
</evidence>